<accession>A0AAN8Q4X0</accession>
<dbReference type="EMBL" id="JAGTTL010000039">
    <property type="protein sequence ID" value="KAK6291829.1"/>
    <property type="molecule type" value="Genomic_DNA"/>
</dbReference>
<protein>
    <submittedName>
        <fullName evidence="2">Uncharacterized protein</fullName>
    </submittedName>
</protein>
<gene>
    <name evidence="2" type="ORF">J4Q44_G00376140</name>
</gene>
<name>A0AAN8Q4X0_9TELE</name>
<proteinExistence type="predicted"/>
<sequence>LLPPLHSCHHHPALHYRTSLLDSPRTLGHYGTTPALTWICYPPCNLELLFPYYWKPGLLNIVINLLNILWLGVLVCIWVLIQLNHN</sequence>
<dbReference type="AlphaFoldDB" id="A0AAN8Q4X0"/>
<evidence type="ECO:0000313" key="2">
    <source>
        <dbReference type="EMBL" id="KAK6291829.1"/>
    </source>
</evidence>
<keyword evidence="1" id="KW-0812">Transmembrane</keyword>
<keyword evidence="1" id="KW-1133">Transmembrane helix</keyword>
<keyword evidence="1" id="KW-0472">Membrane</keyword>
<organism evidence="2 3">
    <name type="scientific">Coregonus suidteri</name>
    <dbReference type="NCBI Taxonomy" id="861788"/>
    <lineage>
        <taxon>Eukaryota</taxon>
        <taxon>Metazoa</taxon>
        <taxon>Chordata</taxon>
        <taxon>Craniata</taxon>
        <taxon>Vertebrata</taxon>
        <taxon>Euteleostomi</taxon>
        <taxon>Actinopterygii</taxon>
        <taxon>Neopterygii</taxon>
        <taxon>Teleostei</taxon>
        <taxon>Protacanthopterygii</taxon>
        <taxon>Salmoniformes</taxon>
        <taxon>Salmonidae</taxon>
        <taxon>Coregoninae</taxon>
        <taxon>Coregonus</taxon>
    </lineage>
</organism>
<evidence type="ECO:0000256" key="1">
    <source>
        <dbReference type="SAM" id="Phobius"/>
    </source>
</evidence>
<evidence type="ECO:0000313" key="3">
    <source>
        <dbReference type="Proteomes" id="UP001356427"/>
    </source>
</evidence>
<reference evidence="2 3" key="1">
    <citation type="submission" date="2021-04" db="EMBL/GenBank/DDBJ databases">
        <authorList>
            <person name="De Guttry C."/>
            <person name="Zahm M."/>
            <person name="Klopp C."/>
            <person name="Cabau C."/>
            <person name="Louis A."/>
            <person name="Berthelot C."/>
            <person name="Parey E."/>
            <person name="Roest Crollius H."/>
            <person name="Montfort J."/>
            <person name="Robinson-Rechavi M."/>
            <person name="Bucao C."/>
            <person name="Bouchez O."/>
            <person name="Gislard M."/>
            <person name="Lluch J."/>
            <person name="Milhes M."/>
            <person name="Lampietro C."/>
            <person name="Lopez Roques C."/>
            <person name="Donnadieu C."/>
            <person name="Braasch I."/>
            <person name="Desvignes T."/>
            <person name="Postlethwait J."/>
            <person name="Bobe J."/>
            <person name="Wedekind C."/>
            <person name="Guiguen Y."/>
        </authorList>
    </citation>
    <scope>NUCLEOTIDE SEQUENCE [LARGE SCALE GENOMIC DNA]</scope>
    <source>
        <strain evidence="2">Cs_M1</strain>
        <tissue evidence="2">Blood</tissue>
    </source>
</reference>
<feature type="transmembrane region" description="Helical" evidence="1">
    <location>
        <begin position="58"/>
        <end position="81"/>
    </location>
</feature>
<keyword evidence="3" id="KW-1185">Reference proteome</keyword>
<feature type="non-terminal residue" evidence="2">
    <location>
        <position position="1"/>
    </location>
</feature>
<comment type="caution">
    <text evidence="2">The sequence shown here is derived from an EMBL/GenBank/DDBJ whole genome shotgun (WGS) entry which is preliminary data.</text>
</comment>
<dbReference type="Proteomes" id="UP001356427">
    <property type="component" value="Unassembled WGS sequence"/>
</dbReference>
<feature type="non-terminal residue" evidence="2">
    <location>
        <position position="86"/>
    </location>
</feature>